<dbReference type="Proteomes" id="UP001497516">
    <property type="component" value="Chromosome 7"/>
</dbReference>
<gene>
    <name evidence="2" type="ORF">LTRI10_LOCUS41197</name>
</gene>
<sequence>MVAVPEGKRCRSNKKEEDVHDASYEEKKVVHVGVFLSPNSLILLCGFMDLIRGFEIRFEESWVRFGGSGVMRRWDLEFCAIGIWDSMRLGS</sequence>
<keyword evidence="3" id="KW-1185">Reference proteome</keyword>
<proteinExistence type="predicted"/>
<feature type="region of interest" description="Disordered" evidence="1">
    <location>
        <begin position="1"/>
        <end position="20"/>
    </location>
</feature>
<dbReference type="EMBL" id="OZ034820">
    <property type="protein sequence ID" value="CAL1401118.1"/>
    <property type="molecule type" value="Genomic_DNA"/>
</dbReference>
<name>A0AAV2FS04_9ROSI</name>
<accession>A0AAV2FS04</accession>
<organism evidence="2 3">
    <name type="scientific">Linum trigynum</name>
    <dbReference type="NCBI Taxonomy" id="586398"/>
    <lineage>
        <taxon>Eukaryota</taxon>
        <taxon>Viridiplantae</taxon>
        <taxon>Streptophyta</taxon>
        <taxon>Embryophyta</taxon>
        <taxon>Tracheophyta</taxon>
        <taxon>Spermatophyta</taxon>
        <taxon>Magnoliopsida</taxon>
        <taxon>eudicotyledons</taxon>
        <taxon>Gunneridae</taxon>
        <taxon>Pentapetalae</taxon>
        <taxon>rosids</taxon>
        <taxon>fabids</taxon>
        <taxon>Malpighiales</taxon>
        <taxon>Linaceae</taxon>
        <taxon>Linum</taxon>
    </lineage>
</organism>
<evidence type="ECO:0000313" key="2">
    <source>
        <dbReference type="EMBL" id="CAL1401118.1"/>
    </source>
</evidence>
<reference evidence="2 3" key="1">
    <citation type="submission" date="2024-04" db="EMBL/GenBank/DDBJ databases">
        <authorList>
            <person name="Fracassetti M."/>
        </authorList>
    </citation>
    <scope>NUCLEOTIDE SEQUENCE [LARGE SCALE GENOMIC DNA]</scope>
</reference>
<evidence type="ECO:0000313" key="3">
    <source>
        <dbReference type="Proteomes" id="UP001497516"/>
    </source>
</evidence>
<dbReference type="AlphaFoldDB" id="A0AAV2FS04"/>
<protein>
    <submittedName>
        <fullName evidence="2">Uncharacterized protein</fullName>
    </submittedName>
</protein>
<evidence type="ECO:0000256" key="1">
    <source>
        <dbReference type="SAM" id="MobiDB-lite"/>
    </source>
</evidence>